<feature type="modified residue" description="4-aspartylphosphate" evidence="2">
    <location>
        <position position="52"/>
    </location>
</feature>
<evidence type="ECO:0000256" key="2">
    <source>
        <dbReference type="PROSITE-ProRule" id="PRU00169"/>
    </source>
</evidence>
<dbReference type="PANTHER" id="PTHR44591">
    <property type="entry name" value="STRESS RESPONSE REGULATOR PROTEIN 1"/>
    <property type="match status" value="1"/>
</dbReference>
<organism evidence="4 5">
    <name type="scientific">Saccharopolyspora shandongensis</name>
    <dbReference type="NCBI Taxonomy" id="418495"/>
    <lineage>
        <taxon>Bacteria</taxon>
        <taxon>Bacillati</taxon>
        <taxon>Actinomycetota</taxon>
        <taxon>Actinomycetes</taxon>
        <taxon>Pseudonocardiales</taxon>
        <taxon>Pseudonocardiaceae</taxon>
        <taxon>Saccharopolyspora</taxon>
    </lineage>
</organism>
<dbReference type="GO" id="GO:0016301">
    <property type="term" value="F:kinase activity"/>
    <property type="evidence" value="ECO:0007669"/>
    <property type="project" value="UniProtKB-KW"/>
</dbReference>
<protein>
    <recommendedName>
        <fullName evidence="3">Response regulatory domain-containing protein</fullName>
    </recommendedName>
</protein>
<reference evidence="5" key="1">
    <citation type="submission" date="2016-10" db="EMBL/GenBank/DDBJ databases">
        <authorList>
            <person name="Varghese N."/>
            <person name="Submissions S."/>
        </authorList>
    </citation>
    <scope>NUCLEOTIDE SEQUENCE [LARGE SCALE GENOMIC DNA]</scope>
    <source>
        <strain evidence="5">CGMCC 4.3530</strain>
    </source>
</reference>
<accession>A0A1H3IZK4</accession>
<keyword evidence="5" id="KW-1185">Reference proteome</keyword>
<name>A0A1H3IZK4_9PSEU</name>
<dbReference type="SMART" id="SM00448">
    <property type="entry name" value="REC"/>
    <property type="match status" value="1"/>
</dbReference>
<keyword evidence="4" id="KW-0808">Transferase</keyword>
<keyword evidence="4" id="KW-0418">Kinase</keyword>
<evidence type="ECO:0000259" key="3">
    <source>
        <dbReference type="PROSITE" id="PS50110"/>
    </source>
</evidence>
<dbReference type="GO" id="GO:0000160">
    <property type="term" value="P:phosphorelay signal transduction system"/>
    <property type="evidence" value="ECO:0007669"/>
    <property type="project" value="InterPro"/>
</dbReference>
<sequence>MKRVLVIEDDHRMRDLLVRQLSALSCEAFAVGTPSSALRAVDAHRPDVVVIDIGLPEMDGFALADLLRHTRIPMVASTGDAHPDLEERAREAGFTGLLRKPFRLRDLARELDRALPRD</sequence>
<dbReference type="Proteomes" id="UP000199529">
    <property type="component" value="Unassembled WGS sequence"/>
</dbReference>
<dbReference type="SUPFAM" id="SSF52172">
    <property type="entry name" value="CheY-like"/>
    <property type="match status" value="1"/>
</dbReference>
<dbReference type="InterPro" id="IPR050595">
    <property type="entry name" value="Bact_response_regulator"/>
</dbReference>
<dbReference type="CDD" id="cd17546">
    <property type="entry name" value="REC_hyHK_CKI1_RcsC-like"/>
    <property type="match status" value="1"/>
</dbReference>
<keyword evidence="1 2" id="KW-0597">Phosphoprotein</keyword>
<dbReference type="EMBL" id="FNOK01000024">
    <property type="protein sequence ID" value="SDY32997.1"/>
    <property type="molecule type" value="Genomic_DNA"/>
</dbReference>
<dbReference type="AlphaFoldDB" id="A0A1H3IZK4"/>
<dbReference type="Gene3D" id="3.40.50.2300">
    <property type="match status" value="1"/>
</dbReference>
<dbReference type="InterPro" id="IPR001789">
    <property type="entry name" value="Sig_transdc_resp-reg_receiver"/>
</dbReference>
<proteinExistence type="predicted"/>
<dbReference type="InterPro" id="IPR011006">
    <property type="entry name" value="CheY-like_superfamily"/>
</dbReference>
<feature type="domain" description="Response regulatory" evidence="3">
    <location>
        <begin position="3"/>
        <end position="115"/>
    </location>
</feature>
<evidence type="ECO:0000313" key="5">
    <source>
        <dbReference type="Proteomes" id="UP000199529"/>
    </source>
</evidence>
<dbReference type="Pfam" id="PF00072">
    <property type="entry name" value="Response_reg"/>
    <property type="match status" value="1"/>
</dbReference>
<gene>
    <name evidence="4" type="ORF">SAMN05216215_102477</name>
</gene>
<dbReference type="PANTHER" id="PTHR44591:SF3">
    <property type="entry name" value="RESPONSE REGULATORY DOMAIN-CONTAINING PROTEIN"/>
    <property type="match status" value="1"/>
</dbReference>
<dbReference type="STRING" id="418495.SAMN05216215_102477"/>
<dbReference type="PROSITE" id="PS50110">
    <property type="entry name" value="RESPONSE_REGULATORY"/>
    <property type="match status" value="1"/>
</dbReference>
<dbReference type="RefSeq" id="WP_093269227.1">
    <property type="nucleotide sequence ID" value="NZ_FNOK01000024.1"/>
</dbReference>
<evidence type="ECO:0000313" key="4">
    <source>
        <dbReference type="EMBL" id="SDY32997.1"/>
    </source>
</evidence>
<dbReference type="OrthoDB" id="9808843at2"/>
<evidence type="ECO:0000256" key="1">
    <source>
        <dbReference type="ARBA" id="ARBA00022553"/>
    </source>
</evidence>